<feature type="chain" id="PRO_5009308497" evidence="2">
    <location>
        <begin position="19"/>
        <end position="397"/>
    </location>
</feature>
<reference evidence="4" key="1">
    <citation type="submission" date="2016-11" db="UniProtKB">
        <authorList>
            <consortium name="WormBaseParasite"/>
        </authorList>
    </citation>
    <scope>IDENTIFICATION</scope>
</reference>
<dbReference type="AlphaFoldDB" id="A0A1I7U718"/>
<organism evidence="3 4">
    <name type="scientific">Caenorhabditis tropicalis</name>
    <dbReference type="NCBI Taxonomy" id="1561998"/>
    <lineage>
        <taxon>Eukaryota</taxon>
        <taxon>Metazoa</taxon>
        <taxon>Ecdysozoa</taxon>
        <taxon>Nematoda</taxon>
        <taxon>Chromadorea</taxon>
        <taxon>Rhabditida</taxon>
        <taxon>Rhabditina</taxon>
        <taxon>Rhabditomorpha</taxon>
        <taxon>Rhabditoidea</taxon>
        <taxon>Rhabditidae</taxon>
        <taxon>Peloderinae</taxon>
        <taxon>Caenorhabditis</taxon>
    </lineage>
</organism>
<evidence type="ECO:0000313" key="3">
    <source>
        <dbReference type="Proteomes" id="UP000095282"/>
    </source>
</evidence>
<protein>
    <submittedName>
        <fullName evidence="4">Ground-like domain-containing protein</fullName>
    </submittedName>
</protein>
<sequence length="397" mass="43286">MIFLSFIIATLAVSLTTGCFCPPVISPSCGCGGGGYSSYSGGGYGGGYSGGYGGGYSGGQYASAPGQATFFRDLTPFRQPYYQNQPQPQYYPQGPSQSLPPMYQLPNPRYIQPQAPLPPRQQPQYVSRPAPTPYHPTLVQEKQVYIQPAAPVAPLAESHKVTLHDNGYGEEVETTTYVPVVTAVPVVVTQAPATEAPVDEVPDFDETPVKKGEKEEFYYVYYDDKGNKVGDSRSGTTFAPENVIVEEETTVAPASVHVEVTTDRVQVNENYDDVVEETQVPVRTSLSPSYTPEAVTSTTVLFMEPRASTSAPSNENAEVIYEDETVEYEDDGHHEAVAPGPSTKKPQSGEFKRTVQDNQILVDAAETTGEGYRSRSVVSGVRIVKRFRHDERKIHSN</sequence>
<dbReference type="WBParaSite" id="Csp11.Scaffold629.g15514.t1">
    <property type="protein sequence ID" value="Csp11.Scaffold629.g15514.t1"/>
    <property type="gene ID" value="Csp11.Scaffold629.g15514"/>
</dbReference>
<feature type="region of interest" description="Disordered" evidence="1">
    <location>
        <begin position="331"/>
        <end position="351"/>
    </location>
</feature>
<feature type="region of interest" description="Disordered" evidence="1">
    <location>
        <begin position="82"/>
        <end position="106"/>
    </location>
</feature>
<accession>A0A1I7U718</accession>
<name>A0A1I7U718_9PELO</name>
<keyword evidence="3" id="KW-1185">Reference proteome</keyword>
<keyword evidence="2" id="KW-0732">Signal</keyword>
<proteinExistence type="predicted"/>
<evidence type="ECO:0000256" key="1">
    <source>
        <dbReference type="SAM" id="MobiDB-lite"/>
    </source>
</evidence>
<evidence type="ECO:0000256" key="2">
    <source>
        <dbReference type="SAM" id="SignalP"/>
    </source>
</evidence>
<feature type="compositionally biased region" description="Low complexity" evidence="1">
    <location>
        <begin position="82"/>
        <end position="101"/>
    </location>
</feature>
<dbReference type="Proteomes" id="UP000095282">
    <property type="component" value="Unplaced"/>
</dbReference>
<evidence type="ECO:0000313" key="4">
    <source>
        <dbReference type="WBParaSite" id="Csp11.Scaffold629.g15514.t1"/>
    </source>
</evidence>
<feature type="signal peptide" evidence="2">
    <location>
        <begin position="1"/>
        <end position="18"/>
    </location>
</feature>
<dbReference type="eggNOG" id="ENOG502R0S6">
    <property type="taxonomic scope" value="Eukaryota"/>
</dbReference>